<comment type="caution">
    <text evidence="2">The sequence shown here is derived from an EMBL/GenBank/DDBJ whole genome shotgun (WGS) entry which is preliminary data.</text>
</comment>
<dbReference type="InterPro" id="IPR002492">
    <property type="entry name" value="Transposase_Tc1-like"/>
</dbReference>
<name>A0AAE1UP07_9EUCA</name>
<reference evidence="2" key="1">
    <citation type="submission" date="2023-11" db="EMBL/GenBank/DDBJ databases">
        <title>Genome assemblies of two species of porcelain crab, Petrolisthes cinctipes and Petrolisthes manimaculis (Anomura: Porcellanidae).</title>
        <authorList>
            <person name="Angst P."/>
        </authorList>
    </citation>
    <scope>NUCLEOTIDE SEQUENCE</scope>
    <source>
        <strain evidence="2">PB745_02</strain>
        <tissue evidence="2">Gill</tissue>
    </source>
</reference>
<gene>
    <name evidence="2" type="ORF">Pmani_003644</name>
</gene>
<evidence type="ECO:0000313" key="3">
    <source>
        <dbReference type="Proteomes" id="UP001292094"/>
    </source>
</evidence>
<sequence>MLTLEPTVNNVALRGRIIGMKESGATTVMSVMPSVYIISKETVRRRLHEAVMHHRMPVVKGKLDERHRLTRLQFTREYQADKGLDFWGRVIFSEENIFLSTTHGNLHCWRRNNSRYLRQNIYEKGRSGRVTWNVWVWIYLYGLGELTHIEEKFNSESYVKILEEVMVPSVRAMTLPILALTLPL</sequence>
<proteinExistence type="predicted"/>
<protein>
    <recommendedName>
        <fullName evidence="1">Transposase Tc1-like domain-containing protein</fullName>
    </recommendedName>
</protein>
<evidence type="ECO:0000313" key="2">
    <source>
        <dbReference type="EMBL" id="KAK4325700.1"/>
    </source>
</evidence>
<dbReference type="AlphaFoldDB" id="A0AAE1UP07"/>
<dbReference type="GO" id="GO:0006313">
    <property type="term" value="P:DNA transposition"/>
    <property type="evidence" value="ECO:0007669"/>
    <property type="project" value="InterPro"/>
</dbReference>
<keyword evidence="3" id="KW-1185">Reference proteome</keyword>
<dbReference type="Proteomes" id="UP001292094">
    <property type="component" value="Unassembled WGS sequence"/>
</dbReference>
<organism evidence="2 3">
    <name type="scientific">Petrolisthes manimaculis</name>
    <dbReference type="NCBI Taxonomy" id="1843537"/>
    <lineage>
        <taxon>Eukaryota</taxon>
        <taxon>Metazoa</taxon>
        <taxon>Ecdysozoa</taxon>
        <taxon>Arthropoda</taxon>
        <taxon>Crustacea</taxon>
        <taxon>Multicrustacea</taxon>
        <taxon>Malacostraca</taxon>
        <taxon>Eumalacostraca</taxon>
        <taxon>Eucarida</taxon>
        <taxon>Decapoda</taxon>
        <taxon>Pleocyemata</taxon>
        <taxon>Anomura</taxon>
        <taxon>Galatheoidea</taxon>
        <taxon>Porcellanidae</taxon>
        <taxon>Petrolisthes</taxon>
    </lineage>
</organism>
<accession>A0AAE1UP07</accession>
<dbReference type="EMBL" id="JAWZYT010000264">
    <property type="protein sequence ID" value="KAK4325700.1"/>
    <property type="molecule type" value="Genomic_DNA"/>
</dbReference>
<evidence type="ECO:0000259" key="1">
    <source>
        <dbReference type="Pfam" id="PF01498"/>
    </source>
</evidence>
<dbReference type="Pfam" id="PF01498">
    <property type="entry name" value="HTH_Tnp_Tc3_2"/>
    <property type="match status" value="1"/>
</dbReference>
<dbReference type="Gene3D" id="3.30.420.10">
    <property type="entry name" value="Ribonuclease H-like superfamily/Ribonuclease H"/>
    <property type="match status" value="1"/>
</dbReference>
<dbReference type="GO" id="GO:0015074">
    <property type="term" value="P:DNA integration"/>
    <property type="evidence" value="ECO:0007669"/>
    <property type="project" value="InterPro"/>
</dbReference>
<dbReference type="InterPro" id="IPR036397">
    <property type="entry name" value="RNaseH_sf"/>
</dbReference>
<dbReference type="GO" id="GO:0003677">
    <property type="term" value="F:DNA binding"/>
    <property type="evidence" value="ECO:0007669"/>
    <property type="project" value="InterPro"/>
</dbReference>
<feature type="domain" description="Transposase Tc1-like" evidence="1">
    <location>
        <begin position="38"/>
        <end position="79"/>
    </location>
</feature>